<dbReference type="SUPFAM" id="SSF48403">
    <property type="entry name" value="Ankyrin repeat"/>
    <property type="match status" value="1"/>
</dbReference>
<dbReference type="InterPro" id="IPR002110">
    <property type="entry name" value="Ankyrin_rpt"/>
</dbReference>
<protein>
    <submittedName>
        <fullName evidence="4">Uncharacterized protein</fullName>
    </submittedName>
</protein>
<evidence type="ECO:0000256" key="3">
    <source>
        <dbReference type="PROSITE-ProRule" id="PRU00023"/>
    </source>
</evidence>
<dbReference type="Proteomes" id="UP000019376">
    <property type="component" value="Unassembled WGS sequence"/>
</dbReference>
<dbReference type="OrthoDB" id="3200163at2759"/>
<evidence type="ECO:0000256" key="1">
    <source>
        <dbReference type="ARBA" id="ARBA00022737"/>
    </source>
</evidence>
<keyword evidence="5" id="KW-1185">Reference proteome</keyword>
<reference evidence="4 5" key="1">
    <citation type="journal article" date="2013" name="PLoS ONE">
        <title>Genomic and secretomic analyses reveal unique features of the lignocellulolytic enzyme system of Penicillium decumbens.</title>
        <authorList>
            <person name="Liu G."/>
            <person name="Zhang L."/>
            <person name="Wei X."/>
            <person name="Zou G."/>
            <person name="Qin Y."/>
            <person name="Ma L."/>
            <person name="Li J."/>
            <person name="Zheng H."/>
            <person name="Wang S."/>
            <person name="Wang C."/>
            <person name="Xun L."/>
            <person name="Zhao G.-P."/>
            <person name="Zhou Z."/>
            <person name="Qu Y."/>
        </authorList>
    </citation>
    <scope>NUCLEOTIDE SEQUENCE [LARGE SCALE GENOMIC DNA]</scope>
    <source>
        <strain evidence="5">114-2 / CGMCC 5302</strain>
    </source>
</reference>
<sequence length="678" mass="77413">MERESTCVCFRCCSVQDTIAQLTGSITPRQTKHVYLEHILGISKTTDVITSFLSFNEYVLTTVMVSSGQLIERLREARFAYPFDPGVWGQTPLTDSILCESEEQILHIADCSSSLAGQNFLGQTAAHFAVLRPDILSKLLQAYPAFVSLLHIPDISGYYPLDYAAAYKLTDSLSIILEAAPNAPGELCLEYAAINECTESIRLLLNNKRLLGLGRNLNPQQYVSNLNFLLHCKEMNTIRQTFDFLRAQRDSNDSWLKREVCSLTAHFTGGSSLSPSREPELLRLMFENGLDKHMLFEDYSHWGHGTLLNHAPGSEWIDCLMENEFALINHRDSLGRTALITFASHGYADRALTLMDHGCDLNSQDNEGKTAIYILIGKLGPEYRHRYSARDPYQRNPFYFGGIAYYLTFAACLLHQGADVSIRDHCFCFCVPDGCSPLLQLLGREASRPFEKAACALWVLELLMMIDELQGSTVAHQSVDDMVRLDEFQSLDMTHVCCRWSHGFKGRHWKSANEIEQDIDEIVDEEREFGVLLDETMSGMPFSQHRDSVQERWLALLPNFGARKILFPGSTEEGWFRYDASPMQNTTTAPEKVTLPLEERKTGDLEVDEDRDIFWRYYGSTVGDHETIEDVRHLYSDWVEWVYHNPGKYKYPLPLDKEWYEKRRYWAARQAEVLSALP</sequence>
<accession>S7ZFE7</accession>
<gene>
    <name evidence="4" type="ORF">PDE_02294</name>
</gene>
<dbReference type="PANTHER" id="PTHR24123:SF33">
    <property type="entry name" value="PROTEIN HOS4"/>
    <property type="match status" value="1"/>
</dbReference>
<feature type="repeat" description="ANK" evidence="3">
    <location>
        <begin position="334"/>
        <end position="366"/>
    </location>
</feature>
<name>S7ZFE7_PENO1</name>
<dbReference type="EMBL" id="KB644410">
    <property type="protein sequence ID" value="EPS27351.1"/>
    <property type="molecule type" value="Genomic_DNA"/>
</dbReference>
<dbReference type="STRING" id="933388.S7ZFE7"/>
<organism evidence="4 5">
    <name type="scientific">Penicillium oxalicum (strain 114-2 / CGMCC 5302)</name>
    <name type="common">Penicillium decumbens</name>
    <dbReference type="NCBI Taxonomy" id="933388"/>
    <lineage>
        <taxon>Eukaryota</taxon>
        <taxon>Fungi</taxon>
        <taxon>Dikarya</taxon>
        <taxon>Ascomycota</taxon>
        <taxon>Pezizomycotina</taxon>
        <taxon>Eurotiomycetes</taxon>
        <taxon>Eurotiomycetidae</taxon>
        <taxon>Eurotiales</taxon>
        <taxon>Aspergillaceae</taxon>
        <taxon>Penicillium</taxon>
    </lineage>
</organism>
<keyword evidence="2 3" id="KW-0040">ANK repeat</keyword>
<evidence type="ECO:0000313" key="4">
    <source>
        <dbReference type="EMBL" id="EPS27351.1"/>
    </source>
</evidence>
<dbReference type="PROSITE" id="PS50088">
    <property type="entry name" value="ANK_REPEAT"/>
    <property type="match status" value="1"/>
</dbReference>
<dbReference type="HOGENOM" id="CLU_405488_0_0_1"/>
<dbReference type="PANTHER" id="PTHR24123">
    <property type="entry name" value="ANKYRIN REPEAT-CONTAINING"/>
    <property type="match status" value="1"/>
</dbReference>
<keyword evidence="1" id="KW-0677">Repeat</keyword>
<evidence type="ECO:0000313" key="5">
    <source>
        <dbReference type="Proteomes" id="UP000019376"/>
    </source>
</evidence>
<dbReference type="AlphaFoldDB" id="S7ZFE7"/>
<dbReference type="PhylomeDB" id="S7ZFE7"/>
<dbReference type="InterPro" id="IPR051165">
    <property type="entry name" value="Multifunctional_ANK_Repeat"/>
</dbReference>
<dbReference type="InterPro" id="IPR036770">
    <property type="entry name" value="Ankyrin_rpt-contain_sf"/>
</dbReference>
<dbReference type="eggNOG" id="ENOG502RPQD">
    <property type="taxonomic scope" value="Eukaryota"/>
</dbReference>
<proteinExistence type="predicted"/>
<evidence type="ECO:0000256" key="2">
    <source>
        <dbReference type="ARBA" id="ARBA00023043"/>
    </source>
</evidence>
<dbReference type="Gene3D" id="1.25.40.20">
    <property type="entry name" value="Ankyrin repeat-containing domain"/>
    <property type="match status" value="2"/>
</dbReference>